<dbReference type="RefSeq" id="XP_001582124.1">
    <property type="nucleotide sequence ID" value="XM_001582074.1"/>
</dbReference>
<dbReference type="InParanoid" id="A2DEL1"/>
<dbReference type="Proteomes" id="UP000001542">
    <property type="component" value="Unassembled WGS sequence"/>
</dbReference>
<evidence type="ECO:0008006" key="4">
    <source>
        <dbReference type="Google" id="ProtNLM"/>
    </source>
</evidence>
<accession>A2DEL1</accession>
<dbReference type="AlphaFoldDB" id="A2DEL1"/>
<organism evidence="2 3">
    <name type="scientific">Trichomonas vaginalis (strain ATCC PRA-98 / G3)</name>
    <dbReference type="NCBI Taxonomy" id="412133"/>
    <lineage>
        <taxon>Eukaryota</taxon>
        <taxon>Metamonada</taxon>
        <taxon>Parabasalia</taxon>
        <taxon>Trichomonadida</taxon>
        <taxon>Trichomonadidae</taxon>
        <taxon>Trichomonas</taxon>
    </lineage>
</organism>
<reference evidence="2" key="2">
    <citation type="journal article" date="2007" name="Science">
        <title>Draft genome sequence of the sexually transmitted pathogen Trichomonas vaginalis.</title>
        <authorList>
            <person name="Carlton J.M."/>
            <person name="Hirt R.P."/>
            <person name="Silva J.C."/>
            <person name="Delcher A.L."/>
            <person name="Schatz M."/>
            <person name="Zhao Q."/>
            <person name="Wortman J.R."/>
            <person name="Bidwell S.L."/>
            <person name="Alsmark U.C.M."/>
            <person name="Besteiro S."/>
            <person name="Sicheritz-Ponten T."/>
            <person name="Noel C.J."/>
            <person name="Dacks J.B."/>
            <person name="Foster P.G."/>
            <person name="Simillion C."/>
            <person name="Van de Peer Y."/>
            <person name="Miranda-Saavedra D."/>
            <person name="Barton G.J."/>
            <person name="Westrop G.D."/>
            <person name="Mueller S."/>
            <person name="Dessi D."/>
            <person name="Fiori P.L."/>
            <person name="Ren Q."/>
            <person name="Paulsen I."/>
            <person name="Zhang H."/>
            <person name="Bastida-Corcuera F.D."/>
            <person name="Simoes-Barbosa A."/>
            <person name="Brown M.T."/>
            <person name="Hayes R.D."/>
            <person name="Mukherjee M."/>
            <person name="Okumura C.Y."/>
            <person name="Schneider R."/>
            <person name="Smith A.J."/>
            <person name="Vanacova S."/>
            <person name="Villalvazo M."/>
            <person name="Haas B.J."/>
            <person name="Pertea M."/>
            <person name="Feldblyum T.V."/>
            <person name="Utterback T.R."/>
            <person name="Shu C.L."/>
            <person name="Osoegawa K."/>
            <person name="de Jong P.J."/>
            <person name="Hrdy I."/>
            <person name="Horvathova L."/>
            <person name="Zubacova Z."/>
            <person name="Dolezal P."/>
            <person name="Malik S.B."/>
            <person name="Logsdon J.M. Jr."/>
            <person name="Henze K."/>
            <person name="Gupta A."/>
            <person name="Wang C.C."/>
            <person name="Dunne R.L."/>
            <person name="Upcroft J.A."/>
            <person name="Upcroft P."/>
            <person name="White O."/>
            <person name="Salzberg S.L."/>
            <person name="Tang P."/>
            <person name="Chiu C.-H."/>
            <person name="Lee Y.-S."/>
            <person name="Embley T.M."/>
            <person name="Coombs G.H."/>
            <person name="Mottram J.C."/>
            <person name="Tachezy J."/>
            <person name="Fraser-Liggett C.M."/>
            <person name="Johnson P.J."/>
        </authorList>
    </citation>
    <scope>NUCLEOTIDE SEQUENCE [LARGE SCALE GENOMIC DNA]</scope>
    <source>
        <strain evidence="2">G3</strain>
    </source>
</reference>
<evidence type="ECO:0000313" key="3">
    <source>
        <dbReference type="Proteomes" id="UP000001542"/>
    </source>
</evidence>
<feature type="coiled-coil region" evidence="1">
    <location>
        <begin position="142"/>
        <end position="202"/>
    </location>
</feature>
<evidence type="ECO:0000313" key="2">
    <source>
        <dbReference type="EMBL" id="EAY21138.1"/>
    </source>
</evidence>
<gene>
    <name evidence="2" type="ORF">TVAG_283080</name>
</gene>
<evidence type="ECO:0000256" key="1">
    <source>
        <dbReference type="SAM" id="Coils"/>
    </source>
</evidence>
<name>A2DEL1_TRIV3</name>
<dbReference type="EMBL" id="DS113192">
    <property type="protein sequence ID" value="EAY21138.1"/>
    <property type="molecule type" value="Genomic_DNA"/>
</dbReference>
<dbReference type="KEGG" id="tva:5466686"/>
<dbReference type="SMR" id="A2DEL1"/>
<keyword evidence="3" id="KW-1185">Reference proteome</keyword>
<dbReference type="VEuPathDB" id="TrichDB:TVAGG3_0577770"/>
<keyword evidence="1" id="KW-0175">Coiled coil</keyword>
<dbReference type="SUPFAM" id="SSF103657">
    <property type="entry name" value="BAR/IMD domain-like"/>
    <property type="match status" value="1"/>
</dbReference>
<dbReference type="InterPro" id="IPR027267">
    <property type="entry name" value="AH/BAR_dom_sf"/>
</dbReference>
<dbReference type="Gene3D" id="1.20.1270.60">
    <property type="entry name" value="Arfaptin homology (AH) domain/BAR domain"/>
    <property type="match status" value="1"/>
</dbReference>
<proteinExistence type="predicted"/>
<protein>
    <recommendedName>
        <fullName evidence="4">BAR domain-containing protein</fullName>
    </recommendedName>
</protein>
<sequence>MTQLFKKAFSKVMDVISSNPEFDDVIDALKKMSKNEREMIDGMSNAFGEPYDIFVKGQNPAISNSLQPIGQSMKKQIKAMNECFERISTLPDVLSPLKADHREFVKAHKDHFDLVEQHNKTVSDVAKAREFYEKQQTGSPYRLTAEESLKNAEAKEAEAKAALDKSLGTYSSALHEYEDKFIEQLTTILSTAAAERQKLAAEQRAIANDISESIKTIASYNDKTIPRLKQALKNLDYEVVD</sequence>
<reference evidence="2" key="1">
    <citation type="submission" date="2006-10" db="EMBL/GenBank/DDBJ databases">
        <authorList>
            <person name="Amadeo P."/>
            <person name="Zhao Q."/>
            <person name="Wortman J."/>
            <person name="Fraser-Liggett C."/>
            <person name="Carlton J."/>
        </authorList>
    </citation>
    <scope>NUCLEOTIDE SEQUENCE</scope>
    <source>
        <strain evidence="2">G3</strain>
    </source>
</reference>
<dbReference type="VEuPathDB" id="TrichDB:TVAG_283080"/>